<protein>
    <recommendedName>
        <fullName evidence="4">RRM domain-containing protein</fullName>
    </recommendedName>
</protein>
<dbReference type="AlphaFoldDB" id="A0A9P6WJF0"/>
<dbReference type="OrthoDB" id="5348404at2759"/>
<gene>
    <name evidence="2" type="ORF">C6P40_001171</name>
</gene>
<feature type="region of interest" description="Disordered" evidence="1">
    <location>
        <begin position="1"/>
        <end position="42"/>
    </location>
</feature>
<dbReference type="Proteomes" id="UP000697127">
    <property type="component" value="Unassembled WGS sequence"/>
</dbReference>
<sequence>MDKDFGPQTTNDSNKLSATPPPPPPPYPPTTIQTEDTTPTVSGDRVIYRPSTESHFKETRALFIGNLGMEMDTEKFKNILIEHAKITACVIERAWLNSNRSHCYVLTNGKSGAISIRDRLNGCDSNTLEKLDESKQQSSFEVENDDFNQQHNLDTMKIFIDFVPVKALNNWIESERDSPPDAIWQLTYELAPSILREGTEFQKVNHLMTNYPNTSSGYIRGKLNGNPKRHGKSQELFRYEGKKTHMPIPYDKFNSRSRDSFRGDGRYQEDDYDDNNENYHKDYQSRFHRRDDYRDRPKTGRIGKRRSHSRRGRNERSSDVYVPDY</sequence>
<feature type="region of interest" description="Disordered" evidence="1">
    <location>
        <begin position="213"/>
        <end position="233"/>
    </location>
</feature>
<evidence type="ECO:0000313" key="3">
    <source>
        <dbReference type="Proteomes" id="UP000697127"/>
    </source>
</evidence>
<feature type="compositionally biased region" description="Basic and acidic residues" evidence="1">
    <location>
        <begin position="277"/>
        <end position="298"/>
    </location>
</feature>
<accession>A0A9P6WJF0</accession>
<feature type="compositionally biased region" description="Pro residues" evidence="1">
    <location>
        <begin position="19"/>
        <end position="29"/>
    </location>
</feature>
<reference evidence="2" key="1">
    <citation type="submission" date="2020-11" db="EMBL/GenBank/DDBJ databases">
        <title>Kefir isolates.</title>
        <authorList>
            <person name="Marcisauskas S."/>
            <person name="Kim Y."/>
            <person name="Blasche S."/>
        </authorList>
    </citation>
    <scope>NUCLEOTIDE SEQUENCE</scope>
    <source>
        <strain evidence="2">Olga-1</strain>
    </source>
</reference>
<dbReference type="GO" id="GO:0003676">
    <property type="term" value="F:nucleic acid binding"/>
    <property type="evidence" value="ECO:0007669"/>
    <property type="project" value="InterPro"/>
</dbReference>
<proteinExistence type="predicted"/>
<feature type="region of interest" description="Disordered" evidence="1">
    <location>
        <begin position="247"/>
        <end position="325"/>
    </location>
</feature>
<dbReference type="InterPro" id="IPR035979">
    <property type="entry name" value="RBD_domain_sf"/>
</dbReference>
<dbReference type="SUPFAM" id="SSF54928">
    <property type="entry name" value="RNA-binding domain, RBD"/>
    <property type="match status" value="1"/>
</dbReference>
<feature type="compositionally biased region" description="Polar residues" evidence="1">
    <location>
        <begin position="7"/>
        <end position="17"/>
    </location>
</feature>
<evidence type="ECO:0000313" key="2">
    <source>
        <dbReference type="EMBL" id="KAG0688284.1"/>
    </source>
</evidence>
<dbReference type="EMBL" id="PUHW01000165">
    <property type="protein sequence ID" value="KAG0688284.1"/>
    <property type="molecule type" value="Genomic_DNA"/>
</dbReference>
<comment type="caution">
    <text evidence="2">The sequence shown here is derived from an EMBL/GenBank/DDBJ whole genome shotgun (WGS) entry which is preliminary data.</text>
</comment>
<evidence type="ECO:0000256" key="1">
    <source>
        <dbReference type="SAM" id="MobiDB-lite"/>
    </source>
</evidence>
<organism evidence="2 3">
    <name type="scientific">Pichia californica</name>
    <dbReference type="NCBI Taxonomy" id="460514"/>
    <lineage>
        <taxon>Eukaryota</taxon>
        <taxon>Fungi</taxon>
        <taxon>Dikarya</taxon>
        <taxon>Ascomycota</taxon>
        <taxon>Saccharomycotina</taxon>
        <taxon>Pichiomycetes</taxon>
        <taxon>Pichiales</taxon>
        <taxon>Pichiaceae</taxon>
        <taxon>Pichia</taxon>
    </lineage>
</organism>
<feature type="compositionally biased region" description="Low complexity" evidence="1">
    <location>
        <begin position="30"/>
        <end position="40"/>
    </location>
</feature>
<feature type="compositionally biased region" description="Basic residues" evidence="1">
    <location>
        <begin position="299"/>
        <end position="311"/>
    </location>
</feature>
<name>A0A9P6WJF0_9ASCO</name>
<keyword evidence="3" id="KW-1185">Reference proteome</keyword>
<evidence type="ECO:0008006" key="4">
    <source>
        <dbReference type="Google" id="ProtNLM"/>
    </source>
</evidence>
<feature type="compositionally biased region" description="Basic and acidic residues" evidence="1">
    <location>
        <begin position="253"/>
        <end position="269"/>
    </location>
</feature>